<dbReference type="Gene3D" id="1.10.287.70">
    <property type="match status" value="1"/>
</dbReference>
<keyword evidence="1" id="KW-0812">Transmembrane</keyword>
<gene>
    <name evidence="2" type="ORF">GCM10007923_13260</name>
</gene>
<reference evidence="3" key="1">
    <citation type="journal article" date="2019" name="Int. J. Syst. Evol. Microbiol.">
        <title>The Global Catalogue of Microorganisms (GCM) 10K type strain sequencing project: providing services to taxonomists for standard genome sequencing and annotation.</title>
        <authorList>
            <consortium name="The Broad Institute Genomics Platform"/>
            <consortium name="The Broad Institute Genome Sequencing Center for Infectious Disease"/>
            <person name="Wu L."/>
            <person name="Ma J."/>
        </authorList>
    </citation>
    <scope>NUCLEOTIDE SEQUENCE [LARGE SCALE GENOMIC DNA]</scope>
    <source>
        <strain evidence="3">NBRC 102122</strain>
    </source>
</reference>
<name>A0ABQ5ZDL1_9HYPH</name>
<sequence length="134" mass="14676">MRALRRIVDDIRALVRASSIPHSHLRDRLSAALALTFLVDIVASGLLFLLERNHSQTDIHTFWDALFFTTSQLTTLSSAMANPVTVPGKVLCLLIDIYAITVVATVAGMFGAFFSHRSADIARDGQRDGPDRPA</sequence>
<comment type="caution">
    <text evidence="2">The sequence shown here is derived from an EMBL/GenBank/DDBJ whole genome shotgun (WGS) entry which is preliminary data.</text>
</comment>
<dbReference type="Proteomes" id="UP001156702">
    <property type="component" value="Unassembled WGS sequence"/>
</dbReference>
<evidence type="ECO:0000256" key="1">
    <source>
        <dbReference type="SAM" id="Phobius"/>
    </source>
</evidence>
<dbReference type="SUPFAM" id="SSF81324">
    <property type="entry name" value="Voltage-gated potassium channels"/>
    <property type="match status" value="1"/>
</dbReference>
<evidence type="ECO:0008006" key="4">
    <source>
        <dbReference type="Google" id="ProtNLM"/>
    </source>
</evidence>
<keyword evidence="3" id="KW-1185">Reference proteome</keyword>
<dbReference type="RefSeq" id="WP_245082087.1">
    <property type="nucleotide sequence ID" value="NZ_BSOP01000011.1"/>
</dbReference>
<keyword evidence="1" id="KW-0472">Membrane</keyword>
<dbReference type="EMBL" id="BSOP01000011">
    <property type="protein sequence ID" value="GLR50121.1"/>
    <property type="molecule type" value="Genomic_DNA"/>
</dbReference>
<accession>A0ABQ5ZDL1</accession>
<evidence type="ECO:0000313" key="3">
    <source>
        <dbReference type="Proteomes" id="UP001156702"/>
    </source>
</evidence>
<protein>
    <recommendedName>
        <fullName evidence="4">Ion channel</fullName>
    </recommendedName>
</protein>
<feature type="transmembrane region" description="Helical" evidence="1">
    <location>
        <begin position="93"/>
        <end position="114"/>
    </location>
</feature>
<keyword evidence="1" id="KW-1133">Transmembrane helix</keyword>
<feature type="transmembrane region" description="Helical" evidence="1">
    <location>
        <begin position="29"/>
        <end position="50"/>
    </location>
</feature>
<evidence type="ECO:0000313" key="2">
    <source>
        <dbReference type="EMBL" id="GLR50121.1"/>
    </source>
</evidence>
<proteinExistence type="predicted"/>
<organism evidence="2 3">
    <name type="scientific">Shinella yambaruensis</name>
    <dbReference type="NCBI Taxonomy" id="415996"/>
    <lineage>
        <taxon>Bacteria</taxon>
        <taxon>Pseudomonadati</taxon>
        <taxon>Pseudomonadota</taxon>
        <taxon>Alphaproteobacteria</taxon>
        <taxon>Hyphomicrobiales</taxon>
        <taxon>Rhizobiaceae</taxon>
        <taxon>Shinella</taxon>
    </lineage>
</organism>